<evidence type="ECO:0000256" key="4">
    <source>
        <dbReference type="ARBA" id="ARBA00011881"/>
    </source>
</evidence>
<proteinExistence type="inferred from homology"/>
<comment type="catalytic activity">
    <reaction evidence="1 8">
        <text>5-hydroxyisourate + H2O = 5-hydroxy-2-oxo-4-ureido-2,5-dihydro-1H-imidazole-5-carboxylate + H(+)</text>
        <dbReference type="Rhea" id="RHEA:23736"/>
        <dbReference type="ChEBI" id="CHEBI:15377"/>
        <dbReference type="ChEBI" id="CHEBI:15378"/>
        <dbReference type="ChEBI" id="CHEBI:18072"/>
        <dbReference type="ChEBI" id="CHEBI:58639"/>
        <dbReference type="EC" id="3.5.2.17"/>
    </reaction>
</comment>
<dbReference type="InterPro" id="IPR014306">
    <property type="entry name" value="Hydroxyisourate_hydrolase"/>
</dbReference>
<dbReference type="FunFam" id="2.60.40.180:FF:000005">
    <property type="entry name" value="5-hydroxyisourate hydrolase"/>
    <property type="match status" value="1"/>
</dbReference>
<dbReference type="CDD" id="cd05822">
    <property type="entry name" value="TLP_HIUase"/>
    <property type="match status" value="1"/>
</dbReference>
<dbReference type="EMBL" id="MCRJ01000079">
    <property type="protein sequence ID" value="ODN69681.1"/>
    <property type="molecule type" value="Genomic_DNA"/>
</dbReference>
<reference evidence="10 11" key="1">
    <citation type="submission" date="2016-07" db="EMBL/GenBank/DDBJ databases">
        <title>Draft Genome Sequence of Methylobrevis pamukkalensis PK2.</title>
        <authorList>
            <person name="Vasilenko O.V."/>
            <person name="Doronina N.V."/>
            <person name="Shmareva M.N."/>
            <person name="Tarlachkov S.V."/>
            <person name="Mustakhimov I."/>
            <person name="Trotsenko Y.A."/>
        </authorList>
    </citation>
    <scope>NUCLEOTIDE SEQUENCE [LARGE SCALE GENOMIC DNA]</scope>
    <source>
        <strain evidence="10 11">PK2</strain>
    </source>
</reference>
<protein>
    <recommendedName>
        <fullName evidence="8">5-hydroxyisourate hydrolase</fullName>
        <shortName evidence="8">HIU hydrolase</shortName>
        <shortName evidence="8">HIUHase</shortName>
        <ecNumber evidence="8">3.5.2.17</ecNumber>
    </recommendedName>
</protein>
<comment type="caution">
    <text evidence="10">The sequence shown here is derived from an EMBL/GenBank/DDBJ whole genome shotgun (WGS) entry which is preliminary data.</text>
</comment>
<organism evidence="10 11">
    <name type="scientific">Methylobrevis pamukkalensis</name>
    <dbReference type="NCBI Taxonomy" id="1439726"/>
    <lineage>
        <taxon>Bacteria</taxon>
        <taxon>Pseudomonadati</taxon>
        <taxon>Pseudomonadota</taxon>
        <taxon>Alphaproteobacteria</taxon>
        <taxon>Hyphomicrobiales</taxon>
        <taxon>Pleomorphomonadaceae</taxon>
        <taxon>Methylobrevis</taxon>
    </lineage>
</organism>
<dbReference type="PRINTS" id="PR00189">
    <property type="entry name" value="TRNSTHYRETIN"/>
</dbReference>
<dbReference type="SUPFAM" id="SSF49472">
    <property type="entry name" value="Transthyretin (synonym: prealbumin)"/>
    <property type="match status" value="1"/>
</dbReference>
<dbReference type="PROSITE" id="PS00769">
    <property type="entry name" value="TRANSTHYRETIN_2"/>
    <property type="match status" value="1"/>
</dbReference>
<evidence type="ECO:0000256" key="3">
    <source>
        <dbReference type="ARBA" id="ARBA00009850"/>
    </source>
</evidence>
<dbReference type="PANTHER" id="PTHR10395:SF7">
    <property type="entry name" value="5-HYDROXYISOURATE HYDROLASE"/>
    <property type="match status" value="1"/>
</dbReference>
<evidence type="ECO:0000313" key="10">
    <source>
        <dbReference type="EMBL" id="ODN69681.1"/>
    </source>
</evidence>
<evidence type="ECO:0000256" key="2">
    <source>
        <dbReference type="ARBA" id="ARBA00002704"/>
    </source>
</evidence>
<keyword evidence="6 8" id="KW-0378">Hydrolase</keyword>
<keyword evidence="5 8" id="KW-0659">Purine metabolism</keyword>
<evidence type="ECO:0000256" key="6">
    <source>
        <dbReference type="ARBA" id="ARBA00022801"/>
    </source>
</evidence>
<dbReference type="InterPro" id="IPR000895">
    <property type="entry name" value="Transthyretin/HIU_hydrolase"/>
</dbReference>
<accession>A0A1E3H2C0</accession>
<dbReference type="PROSITE" id="PS00768">
    <property type="entry name" value="TRANSTHYRETIN_1"/>
    <property type="match status" value="1"/>
</dbReference>
<keyword evidence="11" id="KW-1185">Reference proteome</keyword>
<evidence type="ECO:0000256" key="7">
    <source>
        <dbReference type="PIRSR" id="PIRSR600895-51"/>
    </source>
</evidence>
<dbReference type="RefSeq" id="WP_069307459.1">
    <property type="nucleotide sequence ID" value="NZ_MCRJ01000079.1"/>
</dbReference>
<dbReference type="Gene3D" id="2.60.40.180">
    <property type="entry name" value="Transthyretin/hydroxyisourate hydrolase domain"/>
    <property type="match status" value="1"/>
</dbReference>
<feature type="binding site" evidence="7">
    <location>
        <position position="7"/>
    </location>
    <ligand>
        <name>substrate</name>
    </ligand>
</feature>
<dbReference type="Pfam" id="PF00576">
    <property type="entry name" value="Transthyretin"/>
    <property type="match status" value="1"/>
</dbReference>
<gene>
    <name evidence="10" type="primary">pucM</name>
    <name evidence="10" type="ORF">A6302_03018</name>
</gene>
<dbReference type="NCBIfam" id="TIGR02962">
    <property type="entry name" value="hdxy_isourate"/>
    <property type="match status" value="1"/>
</dbReference>
<dbReference type="Proteomes" id="UP000094622">
    <property type="component" value="Unassembled WGS sequence"/>
</dbReference>
<dbReference type="InterPro" id="IPR023418">
    <property type="entry name" value="Thyroxine_BS"/>
</dbReference>
<comment type="subunit">
    <text evidence="4 8">Homotetramer.</text>
</comment>
<evidence type="ECO:0000313" key="11">
    <source>
        <dbReference type="Proteomes" id="UP000094622"/>
    </source>
</evidence>
<dbReference type="PATRIC" id="fig|1439726.3.peg.3170"/>
<dbReference type="GO" id="GO:0006144">
    <property type="term" value="P:purine nucleobase metabolic process"/>
    <property type="evidence" value="ECO:0007669"/>
    <property type="project" value="UniProtKB-KW"/>
</dbReference>
<evidence type="ECO:0000256" key="5">
    <source>
        <dbReference type="ARBA" id="ARBA00022631"/>
    </source>
</evidence>
<dbReference type="EC" id="3.5.2.17" evidence="8"/>
<feature type="domain" description="Transthyretin/hydroxyisourate hydrolase" evidence="9">
    <location>
        <begin position="4"/>
        <end position="115"/>
    </location>
</feature>
<sequence>MGRLTTHVLDAVAGKPAAGVAVTLYRIDAAGPVVVANATTDADGRISPLVEEAAFVAGIYELHFLCGAYFRGAGVPLSDPPFLDIVPIRFGIADAGQHFHVPLLLSPYSYSTYRGS</sequence>
<comment type="similarity">
    <text evidence="3 8">Belongs to the transthyretin family. 5-hydroxyisourate hydrolase subfamily.</text>
</comment>
<name>A0A1E3H2C0_9HYPH</name>
<dbReference type="SMART" id="SM00095">
    <property type="entry name" value="TR_THY"/>
    <property type="match status" value="1"/>
</dbReference>
<dbReference type="OrthoDB" id="9792386at2"/>
<dbReference type="GO" id="GO:0033971">
    <property type="term" value="F:hydroxyisourate hydrolase activity"/>
    <property type="evidence" value="ECO:0007669"/>
    <property type="project" value="UniProtKB-EC"/>
</dbReference>
<evidence type="ECO:0000259" key="9">
    <source>
        <dbReference type="SMART" id="SM00095"/>
    </source>
</evidence>
<comment type="function">
    <text evidence="2">Catalyzes the hydrolysis of 5-hydroxyisourate (HIU) to 2-oxo-4-hydroxy-4-carboxy-5-ureidoimidazoline (OHCU).</text>
</comment>
<evidence type="ECO:0000256" key="1">
    <source>
        <dbReference type="ARBA" id="ARBA00001043"/>
    </source>
</evidence>
<feature type="binding site" evidence="7">
    <location>
        <position position="113"/>
    </location>
    <ligand>
        <name>substrate</name>
    </ligand>
</feature>
<dbReference type="InterPro" id="IPR023416">
    <property type="entry name" value="Transthyretin/HIU_hydrolase_d"/>
</dbReference>
<dbReference type="PANTHER" id="PTHR10395">
    <property type="entry name" value="URICASE AND TRANSTHYRETIN-RELATED"/>
    <property type="match status" value="1"/>
</dbReference>
<dbReference type="InterPro" id="IPR036817">
    <property type="entry name" value="Transthyretin/HIU_hydrolase_sf"/>
</dbReference>
<dbReference type="AlphaFoldDB" id="A0A1E3H2C0"/>
<feature type="binding site" evidence="7">
    <location>
        <position position="45"/>
    </location>
    <ligand>
        <name>substrate</name>
    </ligand>
</feature>
<evidence type="ECO:0000256" key="8">
    <source>
        <dbReference type="RuleBase" id="RU361270"/>
    </source>
</evidence>
<dbReference type="InterPro" id="IPR023419">
    <property type="entry name" value="Transthyretin_CS"/>
</dbReference>